<evidence type="ECO:0000259" key="3">
    <source>
        <dbReference type="SMART" id="SM01007"/>
    </source>
</evidence>
<dbReference type="InterPro" id="IPR050197">
    <property type="entry name" value="Aldolase_class_II_sugar_metab"/>
</dbReference>
<proteinExistence type="predicted"/>
<protein>
    <submittedName>
        <fullName evidence="4">Fuculose phosphate aldolase</fullName>
    </submittedName>
</protein>
<evidence type="ECO:0000313" key="4">
    <source>
        <dbReference type="EMBL" id="ROO23117.1"/>
    </source>
</evidence>
<dbReference type="SMART" id="SM01007">
    <property type="entry name" value="Aldolase_II"/>
    <property type="match status" value="1"/>
</dbReference>
<dbReference type="Pfam" id="PF00596">
    <property type="entry name" value="Aldolase_II"/>
    <property type="match status" value="1"/>
</dbReference>
<keyword evidence="2" id="KW-0456">Lyase</keyword>
<dbReference type="InterPro" id="IPR001303">
    <property type="entry name" value="Aldolase_II/adducin_N"/>
</dbReference>
<comment type="caution">
    <text evidence="4">The sequence shown here is derived from an EMBL/GenBank/DDBJ whole genome shotgun (WGS) entry which is preliminary data.</text>
</comment>
<dbReference type="GO" id="GO:0019323">
    <property type="term" value="P:pentose catabolic process"/>
    <property type="evidence" value="ECO:0007669"/>
    <property type="project" value="TreeGrafter"/>
</dbReference>
<keyword evidence="1" id="KW-0479">Metal-binding</keyword>
<accession>A0A423PDL2</accession>
<organism evidence="4 5">
    <name type="scientific">Salinisphaera orenii YIM 95161</name>
    <dbReference type="NCBI Taxonomy" id="1051139"/>
    <lineage>
        <taxon>Bacteria</taxon>
        <taxon>Pseudomonadati</taxon>
        <taxon>Pseudomonadota</taxon>
        <taxon>Gammaproteobacteria</taxon>
        <taxon>Salinisphaerales</taxon>
        <taxon>Salinisphaeraceae</taxon>
        <taxon>Salinisphaera</taxon>
    </lineage>
</organism>
<dbReference type="GO" id="GO:0016832">
    <property type="term" value="F:aldehyde-lyase activity"/>
    <property type="evidence" value="ECO:0007669"/>
    <property type="project" value="TreeGrafter"/>
</dbReference>
<evidence type="ECO:0000256" key="1">
    <source>
        <dbReference type="ARBA" id="ARBA00022723"/>
    </source>
</evidence>
<dbReference type="Proteomes" id="UP000285123">
    <property type="component" value="Unassembled WGS sequence"/>
</dbReference>
<name>A0A423PDL2_9GAMM</name>
<dbReference type="GO" id="GO:0005829">
    <property type="term" value="C:cytosol"/>
    <property type="evidence" value="ECO:0007669"/>
    <property type="project" value="TreeGrafter"/>
</dbReference>
<dbReference type="AlphaFoldDB" id="A0A423PDL2"/>
<dbReference type="InterPro" id="IPR036409">
    <property type="entry name" value="Aldolase_II/adducin_N_sf"/>
</dbReference>
<dbReference type="OrthoDB" id="5500703at2"/>
<dbReference type="PANTHER" id="PTHR22789:SF0">
    <property type="entry name" value="3-OXO-TETRONATE 4-PHOSPHATE DECARBOXYLASE-RELATED"/>
    <property type="match status" value="1"/>
</dbReference>
<gene>
    <name evidence="4" type="ORF">SAHL_17080</name>
</gene>
<dbReference type="SUPFAM" id="SSF53639">
    <property type="entry name" value="AraD/HMP-PK domain-like"/>
    <property type="match status" value="1"/>
</dbReference>
<sequence>MSEYAARQAIIDHGRALTAAGLNHGTTGNISVRHGDGLLVTPTGMGYDRLSAEDIVPMHMDGGFDGRLRPTSEWRFHRDILQQRADVHAVVHTHAPYATVVSIQRREIPPLHYMIAAAGGPTIRCADYATFGTAALSEAALTALDGRLACLLANHGMIACGATLDKAVALAVEVEELARQYVLSLQLGGPVLLDSAEIDRVLEKFRTYGAQPDAV</sequence>
<dbReference type="PANTHER" id="PTHR22789">
    <property type="entry name" value="FUCULOSE PHOSPHATE ALDOLASE"/>
    <property type="match status" value="1"/>
</dbReference>
<reference evidence="4 5" key="1">
    <citation type="submission" date="2013-10" db="EMBL/GenBank/DDBJ databases">
        <title>Salinisphaera halophila YIM 95161 Genome Sequencing.</title>
        <authorList>
            <person name="Lai Q."/>
            <person name="Li C."/>
            <person name="Shao Z."/>
        </authorList>
    </citation>
    <scope>NUCLEOTIDE SEQUENCE [LARGE SCALE GENOMIC DNA]</scope>
    <source>
        <strain evidence="4 5">YIM 95161</strain>
    </source>
</reference>
<evidence type="ECO:0000313" key="5">
    <source>
        <dbReference type="Proteomes" id="UP000285123"/>
    </source>
</evidence>
<dbReference type="Gene3D" id="3.40.225.10">
    <property type="entry name" value="Class II aldolase/adducin N-terminal domain"/>
    <property type="match status" value="1"/>
</dbReference>
<evidence type="ECO:0000256" key="2">
    <source>
        <dbReference type="ARBA" id="ARBA00023239"/>
    </source>
</evidence>
<dbReference type="RefSeq" id="WP_123592594.1">
    <property type="nucleotide sequence ID" value="NZ_AYKF01000143.1"/>
</dbReference>
<dbReference type="GO" id="GO:0046872">
    <property type="term" value="F:metal ion binding"/>
    <property type="evidence" value="ECO:0007669"/>
    <property type="project" value="UniProtKB-KW"/>
</dbReference>
<dbReference type="EMBL" id="AYKF01000143">
    <property type="protein sequence ID" value="ROO23117.1"/>
    <property type="molecule type" value="Genomic_DNA"/>
</dbReference>
<feature type="domain" description="Class II aldolase/adducin N-terminal" evidence="3">
    <location>
        <begin position="8"/>
        <end position="182"/>
    </location>
</feature>